<dbReference type="Gene3D" id="3.40.30.40">
    <property type="entry name" value="Perfringolysin"/>
    <property type="match status" value="1"/>
</dbReference>
<dbReference type="RefSeq" id="WP_342691237.1">
    <property type="nucleotide sequence ID" value="NZ_JBCGDP010000005.1"/>
</dbReference>
<dbReference type="InterPro" id="IPR036359">
    <property type="entry name" value="Thiol_cytolysin_sf"/>
</dbReference>
<dbReference type="EMBL" id="JBCGDP010000005">
    <property type="protein sequence ID" value="MEM0576197.1"/>
    <property type="molecule type" value="Genomic_DNA"/>
</dbReference>
<name>A0ABU9NR15_9FLAO</name>
<reference evidence="1 2" key="1">
    <citation type="submission" date="2024-03" db="EMBL/GenBank/DDBJ databases">
        <title>Two novel species of the genus Flavobacterium exhibiting potentially degradation of complex polysaccharides.</title>
        <authorList>
            <person name="Lian X."/>
        </authorList>
    </citation>
    <scope>NUCLEOTIDE SEQUENCE [LARGE SCALE GENOMIC DNA]</scope>
    <source>
        <strain evidence="1 2">N6</strain>
    </source>
</reference>
<organism evidence="1 2">
    <name type="scientific">Flavobacterium polysaccharolyticum</name>
    <dbReference type="NCBI Taxonomy" id="3133148"/>
    <lineage>
        <taxon>Bacteria</taxon>
        <taxon>Pseudomonadati</taxon>
        <taxon>Bacteroidota</taxon>
        <taxon>Flavobacteriia</taxon>
        <taxon>Flavobacteriales</taxon>
        <taxon>Flavobacteriaceae</taxon>
        <taxon>Flavobacterium</taxon>
    </lineage>
</organism>
<dbReference type="Pfam" id="PF01289">
    <property type="entry name" value="Thiol_cytolysin"/>
    <property type="match status" value="1"/>
</dbReference>
<dbReference type="SUPFAM" id="SSF56978">
    <property type="entry name" value="Perfringolysin"/>
    <property type="match status" value="1"/>
</dbReference>
<keyword evidence="2" id="KW-1185">Reference proteome</keyword>
<dbReference type="InterPro" id="IPR036363">
    <property type="entry name" value="Thiol_cytolysin_ab_sf"/>
</dbReference>
<accession>A0ABU9NR15</accession>
<comment type="caution">
    <text evidence="1">The sequence shown here is derived from an EMBL/GenBank/DDBJ whole genome shotgun (WGS) entry which is preliminary data.</text>
</comment>
<gene>
    <name evidence="1" type="ORF">WFZ86_06785</name>
</gene>
<protein>
    <submittedName>
        <fullName evidence="1">Thiol-activated cytolysin family protein</fullName>
    </submittedName>
</protein>
<dbReference type="Gene3D" id="3.90.840.10">
    <property type="entry name" value="Thiol-activated cytolysin superfamily/Thiol-activated cytolysin, alpha-beta domain"/>
    <property type="match status" value="1"/>
</dbReference>
<evidence type="ECO:0000313" key="1">
    <source>
        <dbReference type="EMBL" id="MEM0576197.1"/>
    </source>
</evidence>
<dbReference type="InterPro" id="IPR001869">
    <property type="entry name" value="Thiol_cytolysin"/>
</dbReference>
<dbReference type="Proteomes" id="UP001468798">
    <property type="component" value="Unassembled WGS sequence"/>
</dbReference>
<dbReference type="Gene3D" id="3.30.1040.20">
    <property type="match status" value="1"/>
</dbReference>
<proteinExistence type="predicted"/>
<sequence length="618" mass="68070">MKNLNQLSIAILFAIIGIPICIAQPVSPKNQKYLTFKKKQLNKFKLAKPLINKSISLSNNSTEVVDLSNFAKFPEEKKQVFSPKLINGNCNALPVNYKSSQQEIGLFFPPTGYSQSIYPGAIYRFSTLKNLAPTPYTRFTKRSAMNLNTDIFDPDIIESNSSETISQFDYGTISNKWKNMLAKYINGITPANVVTEISLIESSKQLNSLLNTASSVDVGAKLQVPLPNIPVSVSASNSVSVQNTTTQNNSSTFEKNSVIIKIKQVFYSSSISYIDSEDISVFPGVNPAELEEDLVYIKSVDYGQEFYIVVTSNYSKESILNAVMDKVSTKSELGASVTGIPVSGSVSVGTSNETNSSTESILSSGSTTVKTFQYGGAPIDLGQRLEDVLNSLKSKLDLKFSKTNIGAPLSYTLCFVKDHTPTWINTDLSYATTNCGISLANRLYDVKLVLEKLNAKKVVDNDNTEDLYGNLKLNSFKTNGVTKITNYTFWERKGETYDTNSAKGVTSAYNGTDTKINSSKVLLSNCTNDDMLASSIFVEGQLYDKDLMSPKYVCKECNGGPREINLSAYANQINALLPNETKKLKIGDDSFFELNFFENGDKNSSHIKTYWSIEVTAK</sequence>
<evidence type="ECO:0000313" key="2">
    <source>
        <dbReference type="Proteomes" id="UP001468798"/>
    </source>
</evidence>